<name>A0A7Y0UVF4_9ACTO</name>
<dbReference type="Gene3D" id="3.30.160.660">
    <property type="match status" value="1"/>
</dbReference>
<dbReference type="PANTHER" id="PTHR37809:SF1">
    <property type="entry name" value="RIBOSOMAL PROTEIN S12 METHYLTHIOTRANSFERASE ACCESSORY FACTOR YCAO"/>
    <property type="match status" value="1"/>
</dbReference>
<reference evidence="2 3" key="1">
    <citation type="submission" date="2020-04" db="EMBL/GenBank/DDBJ databases">
        <title>Antimicrobial susceptibility and clonality of vaginal-derived multi-drug resistant Mobiluncus isolates in China.</title>
        <authorList>
            <person name="Zhang X."/>
        </authorList>
    </citation>
    <scope>NUCLEOTIDE SEQUENCE [LARGE SCALE GENOMIC DNA]</scope>
    <source>
        <strain evidence="2 3">12</strain>
    </source>
</reference>
<evidence type="ECO:0000259" key="1">
    <source>
        <dbReference type="PROSITE" id="PS51664"/>
    </source>
</evidence>
<proteinExistence type="predicted"/>
<dbReference type="PANTHER" id="PTHR37809">
    <property type="entry name" value="RIBOSOMAL PROTEIN S12 METHYLTHIOTRANSFERASE ACCESSORY FACTOR YCAO"/>
    <property type="match status" value="1"/>
</dbReference>
<dbReference type="PROSITE" id="PS51664">
    <property type="entry name" value="YCAO"/>
    <property type="match status" value="1"/>
</dbReference>
<evidence type="ECO:0000313" key="3">
    <source>
        <dbReference type="Proteomes" id="UP000575397"/>
    </source>
</evidence>
<dbReference type="InterPro" id="IPR027624">
    <property type="entry name" value="TOMM_cyclo_SagD"/>
</dbReference>
<gene>
    <name evidence="2" type="ORF">HHJ77_11240</name>
</gene>
<dbReference type="Gene3D" id="3.30.40.250">
    <property type="match status" value="1"/>
</dbReference>
<dbReference type="RefSeq" id="WP_169763310.1">
    <property type="nucleotide sequence ID" value="NZ_JABCUQ010000040.1"/>
</dbReference>
<dbReference type="NCBIfam" id="TIGR03604">
    <property type="entry name" value="TOMM_cyclo_SagD"/>
    <property type="match status" value="1"/>
</dbReference>
<evidence type="ECO:0000313" key="2">
    <source>
        <dbReference type="EMBL" id="NMX04457.1"/>
    </source>
</evidence>
<dbReference type="AlphaFoldDB" id="A0A7Y0UVF4"/>
<dbReference type="EMBL" id="JABCUS010000040">
    <property type="protein sequence ID" value="NMX04457.1"/>
    <property type="molecule type" value="Genomic_DNA"/>
</dbReference>
<sequence length="716" mass="80489">MIEEAKFVQWWNMDDGYVVRDESGDLFHVSVKGEVNELEPCLWSPKPAVPPRLHLSIPNNITRVLFDIYNPFITPEEADRLREFTGNHLKACLPVDHVGDIEELDTSSDEVSCGQSILVIQLCFTTNMSQVRQAEELALAANASFLAVMVRYPEVLVGPCSNETYPYLYRQFYKRTLSASLAPYLTNASIGQPVLDGFASQLSECLKIVEGLSATRHYEPFSWSSSNLASGEAKNRWIIPWIDWPGYLIHEALPSLPVKALIDSEVGVVTQLRQIEHHQQLPKCVTTVQSDVADIRVISQWANNCVCQGSEINNWEGASNAAIGEAIERYCINILDFDRILVGSSNDLTQAGYSPCDPRSFVLFSEEQYARYNFGFVPFTEDTVVPWIDGTLVGDESKSCLVPTSMVYVNYNHAGSIQGVPITDYPRISPVPYAGVAAGCEDYDPVLNGLEEIIERDATMIWWHSKPTIDPVAIDNEEITRLVSQFEAKGFNVKFFLLPNEFRVPVVAASLTHDGFDTCNIGFSCRPRIVDAAKKALTEAATLFEGTVDLLDPNGRLYEAIRKQELSEKMALKWRSDRCYLDSINWDFSVVKDLMIQQHINLDPAAKTYRAGHLERETVDINSDWVEQSDIRSVDYYLARLRSRGYEAISVDVTTPDVRMCGWKVVRVLVPGLVPNFAAGQIMLGHSRIQRAYYDLGLLKQPQNLSELNYFPLPHA</sequence>
<comment type="caution">
    <text evidence="2">The sequence shown here is derived from an EMBL/GenBank/DDBJ whole genome shotgun (WGS) entry which is preliminary data.</text>
</comment>
<dbReference type="Gene3D" id="3.30.1330.230">
    <property type="match status" value="1"/>
</dbReference>
<protein>
    <recommendedName>
        <fullName evidence="1">YcaO domain-containing protein</fullName>
    </recommendedName>
</protein>
<dbReference type="InterPro" id="IPR003776">
    <property type="entry name" value="YcaO-like_dom"/>
</dbReference>
<organism evidence="2 3">
    <name type="scientific">Mobiluncus mulieris</name>
    <dbReference type="NCBI Taxonomy" id="2052"/>
    <lineage>
        <taxon>Bacteria</taxon>
        <taxon>Bacillati</taxon>
        <taxon>Actinomycetota</taxon>
        <taxon>Actinomycetes</taxon>
        <taxon>Actinomycetales</taxon>
        <taxon>Actinomycetaceae</taxon>
        <taxon>Mobiluncus</taxon>
    </lineage>
</organism>
<dbReference type="Pfam" id="PF02624">
    <property type="entry name" value="YcaO"/>
    <property type="match status" value="1"/>
</dbReference>
<dbReference type="Proteomes" id="UP000575397">
    <property type="component" value="Unassembled WGS sequence"/>
</dbReference>
<accession>A0A7Y0UVF4</accession>
<feature type="domain" description="YcaO" evidence="1">
    <location>
        <begin position="309"/>
        <end position="716"/>
    </location>
</feature>